<dbReference type="PANTHER" id="PTHR43808:SF25">
    <property type="entry name" value="PEPTIDASE M20 DIMERISATION DOMAIN-CONTAINING PROTEIN"/>
    <property type="match status" value="1"/>
</dbReference>
<evidence type="ECO:0000256" key="2">
    <source>
        <dbReference type="ARBA" id="ARBA00022723"/>
    </source>
</evidence>
<protein>
    <submittedName>
        <fullName evidence="6">Acetylornithine deacetylase</fullName>
        <ecNumber evidence="6">3.5.1.16</ecNumber>
    </submittedName>
</protein>
<dbReference type="Proteomes" id="UP000614047">
    <property type="component" value="Unassembled WGS sequence"/>
</dbReference>
<comment type="cofactor">
    <cofactor evidence="1">
        <name>Zn(2+)</name>
        <dbReference type="ChEBI" id="CHEBI:29105"/>
    </cofactor>
</comment>
<comment type="caution">
    <text evidence="6">The sequence shown here is derived from an EMBL/GenBank/DDBJ whole genome shotgun (WGS) entry which is preliminary data.</text>
</comment>
<name>A0A931DL61_9ACTN</name>
<accession>A0A931DL61</accession>
<dbReference type="AlphaFoldDB" id="A0A931DL61"/>
<keyword evidence="4" id="KW-0862">Zinc</keyword>
<dbReference type="InterPro" id="IPR001261">
    <property type="entry name" value="ArgE/DapE_CS"/>
</dbReference>
<dbReference type="GO" id="GO:0008777">
    <property type="term" value="F:acetylornithine deacetylase activity"/>
    <property type="evidence" value="ECO:0007669"/>
    <property type="project" value="UniProtKB-EC"/>
</dbReference>
<dbReference type="InterPro" id="IPR011650">
    <property type="entry name" value="Peptidase_M20_dimer"/>
</dbReference>
<gene>
    <name evidence="6" type="ORF">IW256_002771</name>
</gene>
<feature type="domain" description="Peptidase M20 dimerisation" evidence="5">
    <location>
        <begin position="173"/>
        <end position="277"/>
    </location>
</feature>
<evidence type="ECO:0000313" key="7">
    <source>
        <dbReference type="Proteomes" id="UP000614047"/>
    </source>
</evidence>
<organism evidence="6 7">
    <name type="scientific">Actinomadura viridis</name>
    <dbReference type="NCBI Taxonomy" id="58110"/>
    <lineage>
        <taxon>Bacteria</taxon>
        <taxon>Bacillati</taxon>
        <taxon>Actinomycetota</taxon>
        <taxon>Actinomycetes</taxon>
        <taxon>Streptosporangiales</taxon>
        <taxon>Thermomonosporaceae</taxon>
        <taxon>Actinomadura</taxon>
    </lineage>
</organism>
<dbReference type="Gene3D" id="3.30.70.360">
    <property type="match status" value="1"/>
</dbReference>
<dbReference type="Gene3D" id="3.40.630.10">
    <property type="entry name" value="Zn peptidases"/>
    <property type="match status" value="1"/>
</dbReference>
<dbReference type="RefSeq" id="WP_197011353.1">
    <property type="nucleotide sequence ID" value="NZ_BAABES010000005.1"/>
</dbReference>
<reference evidence="6" key="1">
    <citation type="submission" date="2020-11" db="EMBL/GenBank/DDBJ databases">
        <title>Sequencing the genomes of 1000 actinobacteria strains.</title>
        <authorList>
            <person name="Klenk H.-P."/>
        </authorList>
    </citation>
    <scope>NUCLEOTIDE SEQUENCE</scope>
    <source>
        <strain evidence="6">DSM 43175</strain>
    </source>
</reference>
<evidence type="ECO:0000256" key="1">
    <source>
        <dbReference type="ARBA" id="ARBA00001947"/>
    </source>
</evidence>
<dbReference type="InterPro" id="IPR002933">
    <property type="entry name" value="Peptidase_M20"/>
</dbReference>
<dbReference type="SUPFAM" id="SSF55031">
    <property type="entry name" value="Bacterial exopeptidase dimerisation domain"/>
    <property type="match status" value="1"/>
</dbReference>
<keyword evidence="7" id="KW-1185">Reference proteome</keyword>
<dbReference type="InterPro" id="IPR036264">
    <property type="entry name" value="Bact_exopeptidase_dim_dom"/>
</dbReference>
<dbReference type="PANTHER" id="PTHR43808">
    <property type="entry name" value="ACETYLORNITHINE DEACETYLASE"/>
    <property type="match status" value="1"/>
</dbReference>
<proteinExistence type="predicted"/>
<keyword evidence="2" id="KW-0479">Metal-binding</keyword>
<dbReference type="EMBL" id="JADOUA010000001">
    <property type="protein sequence ID" value="MBG6088658.1"/>
    <property type="molecule type" value="Genomic_DNA"/>
</dbReference>
<dbReference type="EC" id="3.5.1.16" evidence="6"/>
<evidence type="ECO:0000256" key="3">
    <source>
        <dbReference type="ARBA" id="ARBA00022801"/>
    </source>
</evidence>
<dbReference type="InterPro" id="IPR050072">
    <property type="entry name" value="Peptidase_M20A"/>
</dbReference>
<evidence type="ECO:0000313" key="6">
    <source>
        <dbReference type="EMBL" id="MBG6088658.1"/>
    </source>
</evidence>
<sequence length="388" mass="40797">MTGPDHDVIALLEQLVAIDSVNPSLSPGGAGEAEIARYVHDWAVREGLSAELVDDGTGRPDVLVRGGRAATDGARLLLCGHLDTVGLGGVTDPLLPRIEGDRLYGRGAYDMKAGLAAALIACREAHRLRLPGEVTVAAVADEEHASLGVQRVLPRLAADAAIVAEPTEMAVGVAHKGFVWVDIEVTGVAAHGSRPHLGIDAIVKTGPILVGLGELDRALERRRHGLLGPGTVHASLITGGQEASTIPERCVLTLERRTLPGETAADVEREIEDLLQECRAADPRLKAAARTVLHRPPMETDRGEPVVRALDSAHEQVRGRPAGIVGASYWADSAFIAARGVPTVLFGPGGEGAHADVEWVSVQDTIDCARVFVAAARDLFARPSAPRS</sequence>
<dbReference type="Pfam" id="PF07687">
    <property type="entry name" value="M20_dimer"/>
    <property type="match status" value="1"/>
</dbReference>
<evidence type="ECO:0000259" key="5">
    <source>
        <dbReference type="Pfam" id="PF07687"/>
    </source>
</evidence>
<dbReference type="PROSITE" id="PS00758">
    <property type="entry name" value="ARGE_DAPE_CPG2_1"/>
    <property type="match status" value="1"/>
</dbReference>
<dbReference type="SUPFAM" id="SSF53187">
    <property type="entry name" value="Zn-dependent exopeptidases"/>
    <property type="match status" value="1"/>
</dbReference>
<keyword evidence="3 6" id="KW-0378">Hydrolase</keyword>
<dbReference type="GO" id="GO:0046872">
    <property type="term" value="F:metal ion binding"/>
    <property type="evidence" value="ECO:0007669"/>
    <property type="project" value="UniProtKB-KW"/>
</dbReference>
<evidence type="ECO:0000256" key="4">
    <source>
        <dbReference type="ARBA" id="ARBA00022833"/>
    </source>
</evidence>
<dbReference type="Pfam" id="PF01546">
    <property type="entry name" value="Peptidase_M20"/>
    <property type="match status" value="1"/>
</dbReference>